<comment type="caution">
    <text evidence="1">The sequence shown here is derived from an EMBL/GenBank/DDBJ whole genome shotgun (WGS) entry which is preliminary data.</text>
</comment>
<dbReference type="Proteomes" id="UP001281147">
    <property type="component" value="Unassembled WGS sequence"/>
</dbReference>
<evidence type="ECO:0000313" key="2">
    <source>
        <dbReference type="Proteomes" id="UP001281147"/>
    </source>
</evidence>
<gene>
    <name evidence="1" type="ORF">LTR37_005308</name>
</gene>
<accession>A0ACC3NK35</accession>
<evidence type="ECO:0000313" key="1">
    <source>
        <dbReference type="EMBL" id="KAK3718193.1"/>
    </source>
</evidence>
<sequence length="349" mass="39211">MKTIFMLLPLAVLSASQNVEYGQIPLEEQPIGEIPLQPGSVLTTEPLTIDGIPLLGFGTWNLKTNCSEAVSWAIQTGYRHIDCAAAYGNEYDVGRGIADGLLKTGLTREDLWITSKLWNDHHDPNKVESAIDDSLEKLGVGYLDLYHMHWPVRTGSLGRNYIDYRDTWNAMGAFVENGKTRHIGVSNFSPHQMENLLNHTSHTPSVHQMELHPYLQQNDWIKWHEKHGIHVTAYSPFAGTNPTYQPGDPEHLLKNDVITKIADKRGCTAAQVALQWGMARGTSVIPKTSHLERATENFHSLECVLKKKDLEKIDELGKAHHRFNNPSKSWGLGLYEGLEDSKGEHKEHS</sequence>
<keyword evidence="2" id="KW-1185">Reference proteome</keyword>
<reference evidence="1" key="1">
    <citation type="submission" date="2023-07" db="EMBL/GenBank/DDBJ databases">
        <title>Black Yeasts Isolated from many extreme environments.</title>
        <authorList>
            <person name="Coleine C."/>
            <person name="Stajich J.E."/>
            <person name="Selbmann L."/>
        </authorList>
    </citation>
    <scope>NUCLEOTIDE SEQUENCE</scope>
    <source>
        <strain evidence="1">CCFEE 5714</strain>
    </source>
</reference>
<proteinExistence type="predicted"/>
<name>A0ACC3NK35_9PEZI</name>
<protein>
    <submittedName>
        <fullName evidence="1">Uncharacterized protein</fullName>
    </submittedName>
</protein>
<organism evidence="1 2">
    <name type="scientific">Vermiconidia calcicola</name>
    <dbReference type="NCBI Taxonomy" id="1690605"/>
    <lineage>
        <taxon>Eukaryota</taxon>
        <taxon>Fungi</taxon>
        <taxon>Dikarya</taxon>
        <taxon>Ascomycota</taxon>
        <taxon>Pezizomycotina</taxon>
        <taxon>Dothideomycetes</taxon>
        <taxon>Dothideomycetidae</taxon>
        <taxon>Mycosphaerellales</taxon>
        <taxon>Extremaceae</taxon>
        <taxon>Vermiconidia</taxon>
    </lineage>
</organism>
<dbReference type="EMBL" id="JAUTXU010000033">
    <property type="protein sequence ID" value="KAK3718193.1"/>
    <property type="molecule type" value="Genomic_DNA"/>
</dbReference>